<dbReference type="EMBL" id="RJVU01047220">
    <property type="protein sequence ID" value="ROL43710.1"/>
    <property type="molecule type" value="Genomic_DNA"/>
</dbReference>
<protein>
    <submittedName>
        <fullName evidence="1">Uncharacterized protein</fullName>
    </submittedName>
</protein>
<comment type="caution">
    <text evidence="1">The sequence shown here is derived from an EMBL/GenBank/DDBJ whole genome shotgun (WGS) entry which is preliminary data.</text>
</comment>
<dbReference type="AlphaFoldDB" id="A0A3N0YCY1"/>
<dbReference type="Proteomes" id="UP000281406">
    <property type="component" value="Unassembled WGS sequence"/>
</dbReference>
<gene>
    <name evidence="1" type="ORF">DPX16_4544</name>
</gene>
<evidence type="ECO:0000313" key="1">
    <source>
        <dbReference type="EMBL" id="ROL43710.1"/>
    </source>
</evidence>
<reference evidence="1 2" key="1">
    <citation type="submission" date="2018-10" db="EMBL/GenBank/DDBJ databases">
        <title>Genome assembly for a Yunnan-Guizhou Plateau 3E fish, Anabarilius grahami (Regan), and its evolutionary and genetic applications.</title>
        <authorList>
            <person name="Jiang W."/>
        </authorList>
    </citation>
    <scope>NUCLEOTIDE SEQUENCE [LARGE SCALE GENOMIC DNA]</scope>
    <source>
        <strain evidence="1">AG-KIZ</strain>
        <tissue evidence="1">Muscle</tissue>
    </source>
</reference>
<sequence length="119" mass="13612">MKECLAVICLTSRVQPDKLQQQPVLNRDSRYCVKSVWVICVQPMLCSSSCTQTKIHPYYITATCACLRTRLLSERKLRCKEKVTEFDELLTSGEIKLLTDHPDRQIDSFSPQSSCNTPI</sequence>
<keyword evidence="2" id="KW-1185">Reference proteome</keyword>
<organism evidence="1 2">
    <name type="scientific">Anabarilius grahami</name>
    <name type="common">Kanglang fish</name>
    <name type="synonym">Barilius grahami</name>
    <dbReference type="NCBI Taxonomy" id="495550"/>
    <lineage>
        <taxon>Eukaryota</taxon>
        <taxon>Metazoa</taxon>
        <taxon>Chordata</taxon>
        <taxon>Craniata</taxon>
        <taxon>Vertebrata</taxon>
        <taxon>Euteleostomi</taxon>
        <taxon>Actinopterygii</taxon>
        <taxon>Neopterygii</taxon>
        <taxon>Teleostei</taxon>
        <taxon>Ostariophysi</taxon>
        <taxon>Cypriniformes</taxon>
        <taxon>Xenocyprididae</taxon>
        <taxon>Xenocypridinae</taxon>
        <taxon>Xenocypridinae incertae sedis</taxon>
        <taxon>Anabarilius</taxon>
    </lineage>
</organism>
<accession>A0A3N0YCY1</accession>
<evidence type="ECO:0000313" key="2">
    <source>
        <dbReference type="Proteomes" id="UP000281406"/>
    </source>
</evidence>
<name>A0A3N0YCY1_ANAGA</name>
<proteinExistence type="predicted"/>